<protein>
    <submittedName>
        <fullName evidence="2">Uncharacterized protein</fullName>
    </submittedName>
</protein>
<reference evidence="4 5" key="1">
    <citation type="submission" date="2018-06" db="EMBL/GenBank/DDBJ databases">
        <title>Extensive metabolic versatility and redundancy in microbially diverse, dynamic hydrothermal sediments.</title>
        <authorList>
            <person name="Dombrowski N."/>
            <person name="Teske A."/>
            <person name="Baker B.J."/>
        </authorList>
    </citation>
    <scope>NUCLEOTIDE SEQUENCE [LARGE SCALE GENOMIC DNA]</scope>
    <source>
        <strain evidence="3">B34_G17</strain>
        <strain evidence="2">B66_G16</strain>
    </source>
</reference>
<dbReference type="Proteomes" id="UP000278475">
    <property type="component" value="Unassembled WGS sequence"/>
</dbReference>
<proteinExistence type="predicted"/>
<organism evidence="2 5">
    <name type="scientific">Thermoproteota archaeon</name>
    <dbReference type="NCBI Taxonomy" id="2056631"/>
    <lineage>
        <taxon>Archaea</taxon>
        <taxon>Thermoproteota</taxon>
    </lineage>
</organism>
<name>A0A497ELT5_9CREN</name>
<evidence type="ECO:0000313" key="2">
    <source>
        <dbReference type="EMBL" id="RLE47876.1"/>
    </source>
</evidence>
<evidence type="ECO:0000313" key="4">
    <source>
        <dbReference type="Proteomes" id="UP000272051"/>
    </source>
</evidence>
<sequence>MAVLTWIVQEHSKALLGLASKVAKCFISYVKVVDNEVLVSKDHAHTPSEQELLYRVHAGYGLELADRLEKVIEQELTLEELKEIKDELLKVKDIVEKERGPLGYVSFCVRPLINAFSSALVAINTKNYTYNLSTPYEEAVEEFKKRLCEVPWNELPKATPIKPLSLSISRAVGRGKFWIPYLKGFSTDFERICLMANYAIEKIDDAYLRYLDALKDYKSSASGFLKRASPEVTQKLLSSMEDFYAMLAGLTFPPSFYDKQFKVPILVKEALGEVDKAIEKASKTGRLSGKDVKNLIDHYIGFRHEGSILRWMNAN</sequence>
<evidence type="ECO:0000313" key="5">
    <source>
        <dbReference type="Proteomes" id="UP000278475"/>
    </source>
</evidence>
<evidence type="ECO:0000256" key="1">
    <source>
        <dbReference type="SAM" id="Coils"/>
    </source>
</evidence>
<feature type="coiled-coil region" evidence="1">
    <location>
        <begin position="71"/>
        <end position="98"/>
    </location>
</feature>
<dbReference type="EMBL" id="QMQV01000101">
    <property type="protein sequence ID" value="RLE47876.1"/>
    <property type="molecule type" value="Genomic_DNA"/>
</dbReference>
<dbReference type="AlphaFoldDB" id="A0A497ELT5"/>
<evidence type="ECO:0000313" key="3">
    <source>
        <dbReference type="EMBL" id="RLE53264.1"/>
    </source>
</evidence>
<accession>A0A497ELT5</accession>
<keyword evidence="1" id="KW-0175">Coiled coil</keyword>
<gene>
    <name evidence="2" type="ORF">DRJ31_08205</name>
    <name evidence="3" type="ORF">DRJ33_01510</name>
</gene>
<dbReference type="Proteomes" id="UP000272051">
    <property type="component" value="Unassembled WGS sequence"/>
</dbReference>
<dbReference type="EMBL" id="QMQX01000016">
    <property type="protein sequence ID" value="RLE53264.1"/>
    <property type="molecule type" value="Genomic_DNA"/>
</dbReference>
<comment type="caution">
    <text evidence="2">The sequence shown here is derived from an EMBL/GenBank/DDBJ whole genome shotgun (WGS) entry which is preliminary data.</text>
</comment>